<evidence type="ECO:0000256" key="2">
    <source>
        <dbReference type="SAM" id="Phobius"/>
    </source>
</evidence>
<sequence length="167" mass="17387">MATATAQALCENVQVKGDAAFCVQGPICAGTSDQPDGLKCPKARDTAVAACTQDMTSWRSNGACVASQDAICLRDAEGHWGCEWPTSNAISFAADTTSINSNSSASTPWALGLGGLGVAGAIAAVVTHRRRLQNQDNDDAHLRTPVDDGRQGVRTPVVPASTYRIDL</sequence>
<keyword evidence="2" id="KW-0812">Transmembrane</keyword>
<feature type="compositionally biased region" description="Basic and acidic residues" evidence="1">
    <location>
        <begin position="138"/>
        <end position="151"/>
    </location>
</feature>
<name>A0AAV2YA28_9STRA</name>
<evidence type="ECO:0000313" key="4">
    <source>
        <dbReference type="Proteomes" id="UP001146120"/>
    </source>
</evidence>
<dbReference type="AlphaFoldDB" id="A0AAV2YA28"/>
<keyword evidence="2" id="KW-1133">Transmembrane helix</keyword>
<evidence type="ECO:0000313" key="3">
    <source>
        <dbReference type="EMBL" id="DAZ92467.1"/>
    </source>
</evidence>
<feature type="transmembrane region" description="Helical" evidence="2">
    <location>
        <begin position="109"/>
        <end position="127"/>
    </location>
</feature>
<comment type="caution">
    <text evidence="3">The sequence shown here is derived from an EMBL/GenBank/DDBJ whole genome shotgun (WGS) entry which is preliminary data.</text>
</comment>
<protein>
    <submittedName>
        <fullName evidence="3">Uncharacterized protein</fullName>
    </submittedName>
</protein>
<accession>A0AAV2YA28</accession>
<dbReference type="EMBL" id="DAKRPA010000435">
    <property type="protein sequence ID" value="DAZ92467.1"/>
    <property type="molecule type" value="Genomic_DNA"/>
</dbReference>
<organism evidence="3 4">
    <name type="scientific">Lagenidium giganteum</name>
    <dbReference type="NCBI Taxonomy" id="4803"/>
    <lineage>
        <taxon>Eukaryota</taxon>
        <taxon>Sar</taxon>
        <taxon>Stramenopiles</taxon>
        <taxon>Oomycota</taxon>
        <taxon>Peronosporomycetes</taxon>
        <taxon>Pythiales</taxon>
        <taxon>Pythiaceae</taxon>
    </lineage>
</organism>
<keyword evidence="4" id="KW-1185">Reference proteome</keyword>
<feature type="region of interest" description="Disordered" evidence="1">
    <location>
        <begin position="134"/>
        <end position="155"/>
    </location>
</feature>
<gene>
    <name evidence="3" type="ORF">N0F65_012697</name>
</gene>
<proteinExistence type="predicted"/>
<dbReference type="Proteomes" id="UP001146120">
    <property type="component" value="Unassembled WGS sequence"/>
</dbReference>
<evidence type="ECO:0000256" key="1">
    <source>
        <dbReference type="SAM" id="MobiDB-lite"/>
    </source>
</evidence>
<keyword evidence="2" id="KW-0472">Membrane</keyword>
<reference evidence="3" key="1">
    <citation type="submission" date="2022-11" db="EMBL/GenBank/DDBJ databases">
        <authorList>
            <person name="Morgan W.R."/>
            <person name="Tartar A."/>
        </authorList>
    </citation>
    <scope>NUCLEOTIDE SEQUENCE</scope>
    <source>
        <strain evidence="3">ARSEF 373</strain>
    </source>
</reference>
<reference evidence="3" key="2">
    <citation type="journal article" date="2023" name="Microbiol Resour">
        <title>Decontamination and Annotation of the Draft Genome Sequence of the Oomycete Lagenidium giganteum ARSEF 373.</title>
        <authorList>
            <person name="Morgan W.R."/>
            <person name="Tartar A."/>
        </authorList>
    </citation>
    <scope>NUCLEOTIDE SEQUENCE</scope>
    <source>
        <strain evidence="3">ARSEF 373</strain>
    </source>
</reference>